<comment type="subcellular location">
    <subcellularLocation>
        <location evidence="2">Cell membrane</location>
        <topology evidence="2">Multi-pass membrane protein</topology>
    </subcellularLocation>
</comment>
<dbReference type="Proteomes" id="UP000664991">
    <property type="component" value="Unassembled WGS sequence"/>
</dbReference>
<dbReference type="SUPFAM" id="SSF81321">
    <property type="entry name" value="Family A G protein-coupled receptor-like"/>
    <property type="match status" value="1"/>
</dbReference>
<evidence type="ECO:0000313" key="17">
    <source>
        <dbReference type="Proteomes" id="UP000664991"/>
    </source>
</evidence>
<evidence type="ECO:0000313" key="16">
    <source>
        <dbReference type="EMBL" id="KAG5206425.1"/>
    </source>
</evidence>
<evidence type="ECO:0000259" key="15">
    <source>
        <dbReference type="PROSITE" id="PS50262"/>
    </source>
</evidence>
<feature type="domain" description="G-protein coupled receptors family 1 profile" evidence="15">
    <location>
        <begin position="1"/>
        <end position="95"/>
    </location>
</feature>
<accession>A0A836D3R4</accession>
<protein>
    <recommendedName>
        <fullName evidence="15">G-protein coupled receptors family 1 profile domain-containing protein</fullName>
    </recommendedName>
</protein>
<evidence type="ECO:0000256" key="3">
    <source>
        <dbReference type="ARBA" id="ARBA00022475"/>
    </source>
</evidence>
<evidence type="ECO:0000256" key="14">
    <source>
        <dbReference type="SAM" id="Phobius"/>
    </source>
</evidence>
<dbReference type="PROSITE" id="PS50262">
    <property type="entry name" value="G_PROTEIN_RECEP_F1_2"/>
    <property type="match status" value="1"/>
</dbReference>
<keyword evidence="7 14" id="KW-1133">Transmembrane helix</keyword>
<dbReference type="GO" id="GO:0005886">
    <property type="term" value="C:plasma membrane"/>
    <property type="evidence" value="ECO:0007669"/>
    <property type="project" value="UniProtKB-SubCell"/>
</dbReference>
<proteinExistence type="predicted"/>
<evidence type="ECO:0000256" key="11">
    <source>
        <dbReference type="ARBA" id="ARBA00023170"/>
    </source>
</evidence>
<organism evidence="16 17">
    <name type="scientific">Ovis aries</name>
    <name type="common">Sheep</name>
    <dbReference type="NCBI Taxonomy" id="9940"/>
    <lineage>
        <taxon>Eukaryota</taxon>
        <taxon>Metazoa</taxon>
        <taxon>Chordata</taxon>
        <taxon>Craniata</taxon>
        <taxon>Vertebrata</taxon>
        <taxon>Euteleostomi</taxon>
        <taxon>Mammalia</taxon>
        <taxon>Eutheria</taxon>
        <taxon>Laurasiatheria</taxon>
        <taxon>Artiodactyla</taxon>
        <taxon>Ruminantia</taxon>
        <taxon>Pecora</taxon>
        <taxon>Bovidae</taxon>
        <taxon>Caprinae</taxon>
        <taxon>Ovis</taxon>
    </lineage>
</organism>
<evidence type="ECO:0000256" key="1">
    <source>
        <dbReference type="ARBA" id="ARBA00003929"/>
    </source>
</evidence>
<evidence type="ECO:0000256" key="4">
    <source>
        <dbReference type="ARBA" id="ARBA00022606"/>
    </source>
</evidence>
<keyword evidence="6" id="KW-0552">Olfaction</keyword>
<dbReference type="AlphaFoldDB" id="A0A836D3R4"/>
<dbReference type="Gene3D" id="1.20.1070.10">
    <property type="entry name" value="Rhodopsin 7-helix transmembrane proteins"/>
    <property type="match status" value="1"/>
</dbReference>
<evidence type="ECO:0000256" key="12">
    <source>
        <dbReference type="ARBA" id="ARBA00023180"/>
    </source>
</evidence>
<evidence type="ECO:0000256" key="5">
    <source>
        <dbReference type="ARBA" id="ARBA00022692"/>
    </source>
</evidence>
<dbReference type="Pfam" id="PF13853">
    <property type="entry name" value="7tm_4"/>
    <property type="match status" value="1"/>
</dbReference>
<dbReference type="InterPro" id="IPR017452">
    <property type="entry name" value="GPCR_Rhodpsn_7TM"/>
</dbReference>
<feature type="transmembrane region" description="Helical" evidence="14">
    <location>
        <begin position="55"/>
        <end position="75"/>
    </location>
</feature>
<dbReference type="PANTHER" id="PTHR24242:SF227">
    <property type="entry name" value="OLFACTORY RECEPTOR"/>
    <property type="match status" value="1"/>
</dbReference>
<evidence type="ECO:0000256" key="10">
    <source>
        <dbReference type="ARBA" id="ARBA00023157"/>
    </source>
</evidence>
<dbReference type="PANTHER" id="PTHR24242">
    <property type="entry name" value="G-PROTEIN COUPLED RECEPTOR"/>
    <property type="match status" value="1"/>
</dbReference>
<dbReference type="EMBL" id="JAEMGP010000007">
    <property type="protein sequence ID" value="KAG5206425.1"/>
    <property type="molecule type" value="Genomic_DNA"/>
</dbReference>
<gene>
    <name evidence="16" type="ORF">JEQ12_017998</name>
</gene>
<dbReference type="InterPro" id="IPR050939">
    <property type="entry name" value="Olfactory_GPCR1"/>
</dbReference>
<keyword evidence="11" id="KW-0675">Receptor</keyword>
<keyword evidence="13" id="KW-0807">Transducer</keyword>
<keyword evidence="12" id="KW-0325">Glycoprotein</keyword>
<sequence>MAIVCAVRWDCRLRTPMYILLANFSFLEICYVNSDVPNMLANFFSQTKTISFARCLLQLYFFFSLGTTECLFLSIMAYDRFLAICHPLHYPTIMTIAIIKIILKAVTLCDLKSITFYHEYINKYS</sequence>
<keyword evidence="4" id="KW-0716">Sensory transduction</keyword>
<keyword evidence="9 14" id="KW-0472">Membrane</keyword>
<keyword evidence="10" id="KW-1015">Disulfide bond</keyword>
<evidence type="ECO:0000256" key="8">
    <source>
        <dbReference type="ARBA" id="ARBA00023040"/>
    </source>
</evidence>
<dbReference type="InterPro" id="IPR000276">
    <property type="entry name" value="GPCR_Rhodpsn"/>
</dbReference>
<comment type="function">
    <text evidence="1">Putative odorant or sperm cell receptor.</text>
</comment>
<dbReference type="GO" id="GO:0004930">
    <property type="term" value="F:G protein-coupled receptor activity"/>
    <property type="evidence" value="ECO:0007669"/>
    <property type="project" value="UniProtKB-KW"/>
</dbReference>
<name>A0A836D3R4_SHEEP</name>
<keyword evidence="8" id="KW-0297">G-protein coupled receptor</keyword>
<dbReference type="GO" id="GO:0004984">
    <property type="term" value="F:olfactory receptor activity"/>
    <property type="evidence" value="ECO:0007669"/>
    <property type="project" value="InterPro"/>
</dbReference>
<keyword evidence="3" id="KW-1003">Cell membrane</keyword>
<dbReference type="PROSITE" id="PS00237">
    <property type="entry name" value="G_PROTEIN_RECEP_F1_1"/>
    <property type="match status" value="1"/>
</dbReference>
<evidence type="ECO:0000256" key="13">
    <source>
        <dbReference type="ARBA" id="ARBA00023224"/>
    </source>
</evidence>
<dbReference type="InterPro" id="IPR000725">
    <property type="entry name" value="Olfact_rcpt"/>
</dbReference>
<reference evidence="16 17" key="1">
    <citation type="submission" date="2020-12" db="EMBL/GenBank/DDBJ databases">
        <title>De novo assembly of Tibetan sheep genome.</title>
        <authorList>
            <person name="Li X."/>
        </authorList>
    </citation>
    <scope>NUCLEOTIDE SEQUENCE [LARGE SCALE GENOMIC DNA]</scope>
    <source>
        <tissue evidence="16">Heart</tissue>
    </source>
</reference>
<evidence type="ECO:0000256" key="2">
    <source>
        <dbReference type="ARBA" id="ARBA00004651"/>
    </source>
</evidence>
<evidence type="ECO:0000256" key="7">
    <source>
        <dbReference type="ARBA" id="ARBA00022989"/>
    </source>
</evidence>
<comment type="caution">
    <text evidence="16">The sequence shown here is derived from an EMBL/GenBank/DDBJ whole genome shotgun (WGS) entry which is preliminary data.</text>
</comment>
<evidence type="ECO:0000256" key="9">
    <source>
        <dbReference type="ARBA" id="ARBA00023136"/>
    </source>
</evidence>
<keyword evidence="5 14" id="KW-0812">Transmembrane</keyword>
<evidence type="ECO:0000256" key="6">
    <source>
        <dbReference type="ARBA" id="ARBA00022725"/>
    </source>
</evidence>